<sequence>MCNDWGHLMKDAKSTSRKVVLAAFLACFCLFGFRSTFSILQVPMGKDLGWTGSQLSLGYSLMMMVYAVTAFFAGKIVDKSGCRPVYFAGAVFCCLGMVATSFIDNIYLYFFTYGVFAGIGTGMLWVSSTTSCRKWFVGDRYSTAWGIAFAGAPIAQVLLTLFMKPFLAQNASAWRTVMLIMGFVFLALLSVSALVAQRNPNDLGLEPFGKLPQKKAVKAHDFTVAEAFHTRAMWCDIFAFLFAMLGEFLIWSQIVKYWTVNLSMDLGTASNMYIIIGVCGIFTMPLLGKVADRLVKSRGNEPEARRIVLIAGPIVGAIGCVLLLMMKADQLWLGALCCVLFACYWAVEPGGCAGYAGSVFGNKYFGKVWGFATLIVMFVGPATGSFMGGFLADVTGNYTASVIFALCGFILSALMALLLPKEVKVPTLDQETQAHYREQQTIPSAL</sequence>
<keyword evidence="4 5" id="KW-0472">Membrane</keyword>
<dbReference type="InterPro" id="IPR020846">
    <property type="entry name" value="MFS_dom"/>
</dbReference>
<keyword evidence="2 5" id="KW-0812">Transmembrane</keyword>
<comment type="caution">
    <text evidence="7">The sequence shown here is derived from an EMBL/GenBank/DDBJ whole genome shotgun (WGS) entry which is preliminary data.</text>
</comment>
<feature type="transmembrane region" description="Helical" evidence="5">
    <location>
        <begin position="173"/>
        <end position="196"/>
    </location>
</feature>
<evidence type="ECO:0000256" key="2">
    <source>
        <dbReference type="ARBA" id="ARBA00022692"/>
    </source>
</evidence>
<feature type="transmembrane region" description="Helical" evidence="5">
    <location>
        <begin position="237"/>
        <end position="258"/>
    </location>
</feature>
<dbReference type="InterPro" id="IPR036259">
    <property type="entry name" value="MFS_trans_sf"/>
</dbReference>
<dbReference type="PANTHER" id="PTHR11360">
    <property type="entry name" value="MONOCARBOXYLATE TRANSPORTER"/>
    <property type="match status" value="1"/>
</dbReference>
<feature type="transmembrane region" description="Helical" evidence="5">
    <location>
        <begin position="368"/>
        <end position="392"/>
    </location>
</feature>
<feature type="transmembrane region" description="Helical" evidence="5">
    <location>
        <begin position="307"/>
        <end position="325"/>
    </location>
</feature>
<feature type="domain" description="Major facilitator superfamily (MFS) profile" evidence="6">
    <location>
        <begin position="19"/>
        <end position="424"/>
    </location>
</feature>
<dbReference type="InterPro" id="IPR011701">
    <property type="entry name" value="MFS"/>
</dbReference>
<keyword evidence="8" id="KW-1185">Reference proteome</keyword>
<evidence type="ECO:0000259" key="6">
    <source>
        <dbReference type="PROSITE" id="PS50850"/>
    </source>
</evidence>
<feature type="transmembrane region" description="Helical" evidence="5">
    <location>
        <begin position="398"/>
        <end position="419"/>
    </location>
</feature>
<evidence type="ECO:0000256" key="3">
    <source>
        <dbReference type="ARBA" id="ARBA00022989"/>
    </source>
</evidence>
<name>A0ABR5PZY2_9ACTN</name>
<accession>A0ABR5PZY2</accession>
<organism evidence="7 8">
    <name type="scientific">Lancefieldella rimae</name>
    <dbReference type="NCBI Taxonomy" id="1383"/>
    <lineage>
        <taxon>Bacteria</taxon>
        <taxon>Bacillati</taxon>
        <taxon>Actinomycetota</taxon>
        <taxon>Coriobacteriia</taxon>
        <taxon>Coriobacteriales</taxon>
        <taxon>Atopobiaceae</taxon>
        <taxon>Lancefieldella</taxon>
    </lineage>
</organism>
<dbReference type="PROSITE" id="PS50850">
    <property type="entry name" value="MFS"/>
    <property type="match status" value="1"/>
</dbReference>
<dbReference type="Pfam" id="PF07690">
    <property type="entry name" value="MFS_1"/>
    <property type="match status" value="1"/>
</dbReference>
<feature type="transmembrane region" description="Helical" evidence="5">
    <location>
        <begin position="147"/>
        <end position="167"/>
    </location>
</feature>
<evidence type="ECO:0000313" key="8">
    <source>
        <dbReference type="Proteomes" id="UP000051927"/>
    </source>
</evidence>
<feature type="transmembrane region" description="Helical" evidence="5">
    <location>
        <begin position="109"/>
        <end position="126"/>
    </location>
</feature>
<dbReference type="PANTHER" id="PTHR11360:SF284">
    <property type="entry name" value="EG:103B4.3 PROTEIN-RELATED"/>
    <property type="match status" value="1"/>
</dbReference>
<feature type="transmembrane region" description="Helical" evidence="5">
    <location>
        <begin position="270"/>
        <end position="287"/>
    </location>
</feature>
<feature type="transmembrane region" description="Helical" evidence="5">
    <location>
        <begin position="54"/>
        <end position="73"/>
    </location>
</feature>
<proteinExistence type="predicted"/>
<evidence type="ECO:0000256" key="5">
    <source>
        <dbReference type="SAM" id="Phobius"/>
    </source>
</evidence>
<feature type="transmembrane region" description="Helical" evidence="5">
    <location>
        <begin position="85"/>
        <end position="103"/>
    </location>
</feature>
<dbReference type="InterPro" id="IPR050327">
    <property type="entry name" value="Proton-linked_MCT"/>
</dbReference>
<evidence type="ECO:0000256" key="4">
    <source>
        <dbReference type="ARBA" id="ARBA00023136"/>
    </source>
</evidence>
<evidence type="ECO:0000313" key="7">
    <source>
        <dbReference type="EMBL" id="KRO02123.1"/>
    </source>
</evidence>
<gene>
    <name evidence="7" type="ORF">IV60_GL000543</name>
</gene>
<protein>
    <submittedName>
        <fullName evidence="7">Major facilitator superfamily MFS 1</fullName>
    </submittedName>
</protein>
<reference evidence="7 8" key="1">
    <citation type="journal article" date="2015" name="Genome Announc.">
        <title>Expanding the biotechnology potential of lactobacilli through comparative genomics of 213 strains and associated genera.</title>
        <authorList>
            <person name="Sun Z."/>
            <person name="Harris H.M."/>
            <person name="McCann A."/>
            <person name="Guo C."/>
            <person name="Argimon S."/>
            <person name="Zhang W."/>
            <person name="Yang X."/>
            <person name="Jeffery I.B."/>
            <person name="Cooney J.C."/>
            <person name="Kagawa T.F."/>
            <person name="Liu W."/>
            <person name="Song Y."/>
            <person name="Salvetti E."/>
            <person name="Wrobel A."/>
            <person name="Rasinkangas P."/>
            <person name="Parkhill J."/>
            <person name="Rea M.C."/>
            <person name="O'Sullivan O."/>
            <person name="Ritari J."/>
            <person name="Douillard F.P."/>
            <person name="Paul Ross R."/>
            <person name="Yang R."/>
            <person name="Briner A.E."/>
            <person name="Felis G.E."/>
            <person name="de Vos W.M."/>
            <person name="Barrangou R."/>
            <person name="Klaenhammer T.R."/>
            <person name="Caufield P.W."/>
            <person name="Cui Y."/>
            <person name="Zhang H."/>
            <person name="O'Toole P.W."/>
        </authorList>
    </citation>
    <scope>NUCLEOTIDE SEQUENCE [LARGE SCALE GENOMIC DNA]</scope>
    <source>
        <strain evidence="7 8">DSM 7090</strain>
    </source>
</reference>
<dbReference type="Gene3D" id="1.20.1250.20">
    <property type="entry name" value="MFS general substrate transporter like domains"/>
    <property type="match status" value="2"/>
</dbReference>
<dbReference type="Proteomes" id="UP000051927">
    <property type="component" value="Unassembled WGS sequence"/>
</dbReference>
<evidence type="ECO:0000256" key="1">
    <source>
        <dbReference type="ARBA" id="ARBA00004651"/>
    </source>
</evidence>
<dbReference type="SUPFAM" id="SSF103473">
    <property type="entry name" value="MFS general substrate transporter"/>
    <property type="match status" value="1"/>
</dbReference>
<comment type="subcellular location">
    <subcellularLocation>
        <location evidence="1">Cell membrane</location>
        <topology evidence="1">Multi-pass membrane protein</topology>
    </subcellularLocation>
</comment>
<feature type="transmembrane region" description="Helical" evidence="5">
    <location>
        <begin position="331"/>
        <end position="347"/>
    </location>
</feature>
<keyword evidence="3 5" id="KW-1133">Transmembrane helix</keyword>
<dbReference type="EMBL" id="JQCP01000002">
    <property type="protein sequence ID" value="KRO02123.1"/>
    <property type="molecule type" value="Genomic_DNA"/>
</dbReference>